<feature type="region of interest" description="Disordered" evidence="1">
    <location>
        <begin position="296"/>
        <end position="333"/>
    </location>
</feature>
<accession>C6V530</accession>
<evidence type="ECO:0000313" key="2">
    <source>
        <dbReference type="EMBL" id="ACT69495.1"/>
    </source>
</evidence>
<dbReference type="AlphaFoldDB" id="C6V530"/>
<evidence type="ECO:0000256" key="1">
    <source>
        <dbReference type="SAM" id="MobiDB-lite"/>
    </source>
</evidence>
<reference evidence="2 3" key="1">
    <citation type="journal article" date="2009" name="Nucleic Acids Res.">
        <title>Analysis of complete genome sequence of Neorickettsia risticii: causative agent of Potomac horse fever.</title>
        <authorList>
            <person name="Lin M."/>
            <person name="Zhang C."/>
            <person name="Gibson K."/>
            <person name="Rikihisa Y."/>
        </authorList>
    </citation>
    <scope>NUCLEOTIDE SEQUENCE [LARGE SCALE GENOMIC DNA]</scope>
    <source>
        <strain evidence="2 3">Illinois</strain>
    </source>
</reference>
<proteinExistence type="predicted"/>
<feature type="compositionally biased region" description="Polar residues" evidence="1">
    <location>
        <begin position="317"/>
        <end position="333"/>
    </location>
</feature>
<dbReference type="HOGENOM" id="CLU_810931_0_0_5"/>
<protein>
    <submittedName>
        <fullName evidence="2">Uncharacterized protein</fullName>
    </submittedName>
</protein>
<organism evidence="2 3">
    <name type="scientific">Neorickettsia risticii (strain Illinois)</name>
    <dbReference type="NCBI Taxonomy" id="434131"/>
    <lineage>
        <taxon>Bacteria</taxon>
        <taxon>Pseudomonadati</taxon>
        <taxon>Pseudomonadota</taxon>
        <taxon>Alphaproteobacteria</taxon>
        <taxon>Rickettsiales</taxon>
        <taxon>Anaplasmataceae</taxon>
        <taxon>Neorickettsia</taxon>
    </lineage>
</organism>
<dbReference type="STRING" id="434131.NRI_0516"/>
<dbReference type="OrthoDB" id="7165250at2"/>
<dbReference type="EMBL" id="CP001431">
    <property type="protein sequence ID" value="ACT69495.1"/>
    <property type="molecule type" value="Genomic_DNA"/>
</dbReference>
<keyword evidence="3" id="KW-1185">Reference proteome</keyword>
<dbReference type="RefSeq" id="WP_015816382.1">
    <property type="nucleotide sequence ID" value="NC_013009.1"/>
</dbReference>
<gene>
    <name evidence="2" type="ordered locus">NRI_0516</name>
</gene>
<name>C6V530_NEORI</name>
<feature type="compositionally biased region" description="Basic and acidic residues" evidence="1">
    <location>
        <begin position="296"/>
        <end position="308"/>
    </location>
</feature>
<evidence type="ECO:0000313" key="3">
    <source>
        <dbReference type="Proteomes" id="UP000001627"/>
    </source>
</evidence>
<dbReference type="KEGG" id="nri:NRI_0516"/>
<sequence length="342" mass="37862">MDLQEIQKLETSLFKLRKSEGEKWNFKLLSWSQKRGTLSLEFSGADDEHLVVAVEKNKDGSVATGKIFTKVQETIDLGADYASILFYDGSTAALVTEGKPFQPSSLLGYFGAFFQGVNCRLSQVNYHVLNGTLCLSLSGAVRSPTVDGKFLLWPFSQAEISVERVRGSSQCRCTVKKIKAVERNANLHYRFNIPGAYMGFDNKDAQYFISGRGILLSHGELSDFSDQSKCFAAPMGILNSLLTYLNRNCTFAQVRSWLFHSGKEPASTASANAIIHSGQCSSQDNQLAHQRLSKAIDSKVDRESESKGLPHTRKLSTEGTSKPVSEMSDASTITHYFPKVRR</sequence>
<dbReference type="Proteomes" id="UP000001627">
    <property type="component" value="Chromosome"/>
</dbReference>